<evidence type="ECO:0000256" key="1">
    <source>
        <dbReference type="SAM" id="Phobius"/>
    </source>
</evidence>
<keyword evidence="1" id="KW-0812">Transmembrane</keyword>
<evidence type="ECO:0000313" key="3">
    <source>
        <dbReference type="Proteomes" id="UP001429564"/>
    </source>
</evidence>
<name>A0ABX0W998_9RHOB</name>
<organism evidence="2 3">
    <name type="scientific">Parasedimentitalea denitrificans</name>
    <dbReference type="NCBI Taxonomy" id="2211118"/>
    <lineage>
        <taxon>Bacteria</taxon>
        <taxon>Pseudomonadati</taxon>
        <taxon>Pseudomonadota</taxon>
        <taxon>Alphaproteobacteria</taxon>
        <taxon>Rhodobacterales</taxon>
        <taxon>Paracoccaceae</taxon>
        <taxon>Parasedimentitalea</taxon>
    </lineage>
</organism>
<dbReference type="PANTHER" id="PTHR33979:SF2">
    <property type="entry name" value="PEPTIDASE M50B-LIKE-DOMAIN-CONTAINING PROTEIN"/>
    <property type="match status" value="1"/>
</dbReference>
<evidence type="ECO:0000313" key="2">
    <source>
        <dbReference type="EMBL" id="NIZ61498.1"/>
    </source>
</evidence>
<accession>A0ABX0W998</accession>
<reference evidence="2 3" key="1">
    <citation type="submission" date="2018-05" db="EMBL/GenBank/DDBJ databases">
        <authorList>
            <person name="Zhang Y.-J."/>
        </authorList>
    </citation>
    <scope>NUCLEOTIDE SEQUENCE [LARGE SCALE GENOMIC DNA]</scope>
    <source>
        <strain evidence="2 3">CY04</strain>
    </source>
</reference>
<feature type="transmembrane region" description="Helical" evidence="1">
    <location>
        <begin position="153"/>
        <end position="171"/>
    </location>
</feature>
<evidence type="ECO:0008006" key="4">
    <source>
        <dbReference type="Google" id="ProtNLM"/>
    </source>
</evidence>
<feature type="transmembrane region" description="Helical" evidence="1">
    <location>
        <begin position="129"/>
        <end position="146"/>
    </location>
</feature>
<dbReference type="PANTHER" id="PTHR33979">
    <property type="entry name" value="OS02G0221600 PROTEIN"/>
    <property type="match status" value="1"/>
</dbReference>
<feature type="transmembrane region" description="Helical" evidence="1">
    <location>
        <begin position="77"/>
        <end position="99"/>
    </location>
</feature>
<protein>
    <recommendedName>
        <fullName evidence="4">M50 family peptidase</fullName>
    </recommendedName>
</protein>
<feature type="transmembrane region" description="Helical" evidence="1">
    <location>
        <begin position="191"/>
        <end position="214"/>
    </location>
</feature>
<dbReference type="Pfam" id="PF13398">
    <property type="entry name" value="Peptidase_M50B"/>
    <property type="match status" value="1"/>
</dbReference>
<sequence length="236" mass="25725">MQRTKRFCSGHWQLLLLTGLIFALWSTPVVVPLKILIVLLHELSHAGMTLLTGGSVESLSINAQQGGEVLSRGGSRFLTLSAGYCGSLLIGVMLFVIAIRTDWDRYVMGLLAVVILAATSLYVRDLFAFAFGIVAGGLMIGAAKYLPHSLNDLVLRVIGLSSMIYVPYDIFSDTIARSHLRSDARMLAEEFGGPTLFWGGIWLLISLVVIGLCLRHGLGHDSNIALRRSPSKNQRT</sequence>
<keyword evidence="1" id="KW-1133">Transmembrane helix</keyword>
<dbReference type="Proteomes" id="UP001429564">
    <property type="component" value="Unassembled WGS sequence"/>
</dbReference>
<dbReference type="InterPro" id="IPR049500">
    <property type="entry name" value="Peptidase_M50B-like"/>
</dbReference>
<keyword evidence="3" id="KW-1185">Reference proteome</keyword>
<gene>
    <name evidence="2" type="ORF">DL239_10965</name>
</gene>
<proteinExistence type="predicted"/>
<dbReference type="EMBL" id="QHLQ01000009">
    <property type="protein sequence ID" value="NIZ61498.1"/>
    <property type="molecule type" value="Genomic_DNA"/>
</dbReference>
<feature type="transmembrane region" description="Helical" evidence="1">
    <location>
        <begin position="106"/>
        <end position="123"/>
    </location>
</feature>
<feature type="transmembrane region" description="Helical" evidence="1">
    <location>
        <begin position="12"/>
        <end position="40"/>
    </location>
</feature>
<comment type="caution">
    <text evidence="2">The sequence shown here is derived from an EMBL/GenBank/DDBJ whole genome shotgun (WGS) entry which is preliminary data.</text>
</comment>
<keyword evidence="1" id="KW-0472">Membrane</keyword>